<accession>A0A1F6WQP8</accession>
<dbReference type="STRING" id="1801766.A2997_02170"/>
<organism evidence="2 3">
    <name type="scientific">Candidatus Nomurabacteria bacterium RIFCSPLOWO2_01_FULL_36_10b</name>
    <dbReference type="NCBI Taxonomy" id="1801766"/>
    <lineage>
        <taxon>Bacteria</taxon>
        <taxon>Candidatus Nomuraibacteriota</taxon>
    </lineage>
</organism>
<keyword evidence="1" id="KW-0812">Transmembrane</keyword>
<proteinExistence type="predicted"/>
<comment type="caution">
    <text evidence="2">The sequence shown here is derived from an EMBL/GenBank/DDBJ whole genome shotgun (WGS) entry which is preliminary data.</text>
</comment>
<evidence type="ECO:0000313" key="3">
    <source>
        <dbReference type="Proteomes" id="UP000179448"/>
    </source>
</evidence>
<keyword evidence="1" id="KW-0472">Membrane</keyword>
<sequence length="384" mass="38711">MQLPIPHTSKLASHHIALGVFLLIIIIGIIYNFVFAAPNPGHDWSGVGDSFFAVTGPATSQKTFTFPNANATVLTTNALVTLAQGGTGANLTSTDWGVVYGTDSSTMAITSSGSGGQILLSGGSIGGGGTAPSWSTATYPTTATGTGTILRADGTNWVASTATYPTTATGTGTILRADGTNWVASTATYPDTAGTSGNVLTSNGTNWVSSTPSSGSLITIPTRAFTATGALTASQMNSTTVFKVGIFPIHAPITVNQITVNVTAVGTAQALKICIYSATNGLAKVIDITTASISSTGGKSTAVSSVALNPGNYYIAIGCAATCNITMNAWTSTAFAHENGANIPASKLAYEGTVTMSSAGTCDSALPAFTSNAVNSTFNARLDN</sequence>
<evidence type="ECO:0000313" key="2">
    <source>
        <dbReference type="EMBL" id="OGI84144.1"/>
    </source>
</evidence>
<reference evidence="2 3" key="1">
    <citation type="journal article" date="2016" name="Nat. Commun.">
        <title>Thousands of microbial genomes shed light on interconnected biogeochemical processes in an aquifer system.</title>
        <authorList>
            <person name="Anantharaman K."/>
            <person name="Brown C.T."/>
            <person name="Hug L.A."/>
            <person name="Sharon I."/>
            <person name="Castelle C.J."/>
            <person name="Probst A.J."/>
            <person name="Thomas B.C."/>
            <person name="Singh A."/>
            <person name="Wilkins M.J."/>
            <person name="Karaoz U."/>
            <person name="Brodie E.L."/>
            <person name="Williams K.H."/>
            <person name="Hubbard S.S."/>
            <person name="Banfield J.F."/>
        </authorList>
    </citation>
    <scope>NUCLEOTIDE SEQUENCE [LARGE SCALE GENOMIC DNA]</scope>
</reference>
<evidence type="ECO:0000256" key="1">
    <source>
        <dbReference type="SAM" id="Phobius"/>
    </source>
</evidence>
<dbReference type="Proteomes" id="UP000179448">
    <property type="component" value="Unassembled WGS sequence"/>
</dbReference>
<protein>
    <submittedName>
        <fullName evidence="2">Uncharacterized protein</fullName>
    </submittedName>
</protein>
<dbReference type="EMBL" id="MFUQ01000002">
    <property type="protein sequence ID" value="OGI84144.1"/>
    <property type="molecule type" value="Genomic_DNA"/>
</dbReference>
<name>A0A1F6WQP8_9BACT</name>
<feature type="transmembrane region" description="Helical" evidence="1">
    <location>
        <begin position="12"/>
        <end position="34"/>
    </location>
</feature>
<gene>
    <name evidence="2" type="ORF">A2997_02170</name>
</gene>
<dbReference type="AlphaFoldDB" id="A0A1F6WQP8"/>
<keyword evidence="1" id="KW-1133">Transmembrane helix</keyword>